<proteinExistence type="predicted"/>
<protein>
    <submittedName>
        <fullName evidence="2">Uncharacterized protein</fullName>
    </submittedName>
</protein>
<dbReference type="RefSeq" id="WP_251947664.1">
    <property type="nucleotide sequence ID" value="NZ_JAMRYM010000101.1"/>
</dbReference>
<gene>
    <name evidence="2" type="ORF">NB037_16445</name>
</gene>
<sequence length="134" mass="15019">MTSPSPLPLHVTERFPLLGGLTGVSTWSAPDPERLEQLLRTRVGHAHPDREPPRRLHLVTASVVLIEEWRAGELRPVDPVREARTDVRWARALQRSRRPAWLRRLVGPADLADPGAPHAVARRTERHPADRSGG</sequence>
<feature type="compositionally biased region" description="Basic and acidic residues" evidence="1">
    <location>
        <begin position="122"/>
        <end position="134"/>
    </location>
</feature>
<comment type="caution">
    <text evidence="2">The sequence shown here is derived from an EMBL/GenBank/DDBJ whole genome shotgun (WGS) entry which is preliminary data.</text>
</comment>
<keyword evidence="3" id="KW-1185">Reference proteome</keyword>
<evidence type="ECO:0000313" key="3">
    <source>
        <dbReference type="Proteomes" id="UP001155240"/>
    </source>
</evidence>
<name>A0A9X2ITR4_9MICO</name>
<reference evidence="2" key="1">
    <citation type="submission" date="2022-06" db="EMBL/GenBank/DDBJ databases">
        <title>Whole genome shotgun sequencing (WGS) of Rathayibacter sp. ZW T2_19, isolated from stored onions (Allium cepa).</title>
        <authorList>
            <person name="Stoll D.A."/>
            <person name="Huch M."/>
        </authorList>
    </citation>
    <scope>NUCLEOTIDE SEQUENCE</scope>
    <source>
        <strain evidence="2">ZW T2_19</strain>
    </source>
</reference>
<accession>A0A9X2ITR4</accession>
<organism evidence="2 3">
    <name type="scientific">Rathayibacter rubneri</name>
    <dbReference type="NCBI Taxonomy" id="2950106"/>
    <lineage>
        <taxon>Bacteria</taxon>
        <taxon>Bacillati</taxon>
        <taxon>Actinomycetota</taxon>
        <taxon>Actinomycetes</taxon>
        <taxon>Micrococcales</taxon>
        <taxon>Microbacteriaceae</taxon>
        <taxon>Rathayibacter</taxon>
    </lineage>
</organism>
<evidence type="ECO:0000313" key="2">
    <source>
        <dbReference type="EMBL" id="MCM6764006.1"/>
    </source>
</evidence>
<dbReference type="EMBL" id="JAMRYM010000101">
    <property type="protein sequence ID" value="MCM6764006.1"/>
    <property type="molecule type" value="Genomic_DNA"/>
</dbReference>
<evidence type="ECO:0000256" key="1">
    <source>
        <dbReference type="SAM" id="MobiDB-lite"/>
    </source>
</evidence>
<feature type="region of interest" description="Disordered" evidence="1">
    <location>
        <begin position="106"/>
        <end position="134"/>
    </location>
</feature>
<dbReference type="Proteomes" id="UP001155240">
    <property type="component" value="Unassembled WGS sequence"/>
</dbReference>
<dbReference type="AlphaFoldDB" id="A0A9X2ITR4"/>